<proteinExistence type="predicted"/>
<dbReference type="OrthoDB" id="2521385at2"/>
<reference evidence="3 5" key="2">
    <citation type="submission" date="2020-06" db="EMBL/GenBank/DDBJ databases">
        <title>Complete genome of Paenibacillus barcinonensis KACC11450.</title>
        <authorList>
            <person name="Kim M."/>
            <person name="Park Y.-J."/>
            <person name="Shin J.-H."/>
        </authorList>
    </citation>
    <scope>NUCLEOTIDE SEQUENCE [LARGE SCALE GENOMIC DNA]</scope>
    <source>
        <strain evidence="3 5">KACC11450</strain>
    </source>
</reference>
<feature type="region of interest" description="Disordered" evidence="1">
    <location>
        <begin position="187"/>
        <end position="208"/>
    </location>
</feature>
<evidence type="ECO:0000256" key="1">
    <source>
        <dbReference type="SAM" id="MobiDB-lite"/>
    </source>
</evidence>
<name>A0A2V4VFA8_PAEBA</name>
<keyword evidence="5" id="KW-1185">Reference proteome</keyword>
<dbReference type="Proteomes" id="UP000247790">
    <property type="component" value="Unassembled WGS sequence"/>
</dbReference>
<dbReference type="EMBL" id="CP054614">
    <property type="protein sequence ID" value="QKS58291.1"/>
    <property type="molecule type" value="Genomic_DNA"/>
</dbReference>
<reference evidence="2 4" key="1">
    <citation type="submission" date="2018-06" db="EMBL/GenBank/DDBJ databases">
        <title>Genomic Encyclopedia of Type Strains, Phase III (KMG-III): the genomes of soil and plant-associated and newly described type strains.</title>
        <authorList>
            <person name="Whitman W."/>
        </authorList>
    </citation>
    <scope>NUCLEOTIDE SEQUENCE [LARGE SCALE GENOMIC DNA]</scope>
    <source>
        <strain evidence="2 4">CECT 7022</strain>
    </source>
</reference>
<dbReference type="EMBL" id="QJSW01000014">
    <property type="protein sequence ID" value="PYE47406.1"/>
    <property type="molecule type" value="Genomic_DNA"/>
</dbReference>
<organism evidence="2 4">
    <name type="scientific">Paenibacillus barcinonensis</name>
    <dbReference type="NCBI Taxonomy" id="198119"/>
    <lineage>
        <taxon>Bacteria</taxon>
        <taxon>Bacillati</taxon>
        <taxon>Bacillota</taxon>
        <taxon>Bacilli</taxon>
        <taxon>Bacillales</taxon>
        <taxon>Paenibacillaceae</taxon>
        <taxon>Paenibacillus</taxon>
    </lineage>
</organism>
<dbReference type="AlphaFoldDB" id="A0A2V4VFA8"/>
<dbReference type="RefSeq" id="WP_110898215.1">
    <property type="nucleotide sequence ID" value="NZ_CP054614.1"/>
</dbReference>
<evidence type="ECO:0000313" key="3">
    <source>
        <dbReference type="EMBL" id="QKS58291.1"/>
    </source>
</evidence>
<evidence type="ECO:0000313" key="2">
    <source>
        <dbReference type="EMBL" id="PYE47406.1"/>
    </source>
</evidence>
<gene>
    <name evidence="2" type="ORF">DFQ00_114148</name>
    <name evidence="3" type="ORF">HUB98_19945</name>
</gene>
<evidence type="ECO:0000313" key="5">
    <source>
        <dbReference type="Proteomes" id="UP000509327"/>
    </source>
</evidence>
<dbReference type="Proteomes" id="UP000509327">
    <property type="component" value="Chromosome"/>
</dbReference>
<evidence type="ECO:0000313" key="4">
    <source>
        <dbReference type="Proteomes" id="UP000247790"/>
    </source>
</evidence>
<sequence>MKPVLLESTDYHDLRSQWFRASHEPGLFVIEGRSDIVRHELQKLSMHWQDQALRLLLDDTYHTLPLIYQLNPVHPIDDLVACKNALLRFQRAGWAPGPRKWILIEVVSGLHAADLGAIHHLLYRQKLKDVSVVLFFHQYPVRVSPSQNVPMLAISLVRDTPEQTRRLLNEQLRMAGRDDGAEEEMRRGEAQAAVQPVEEVRSKTQDNVQDKIQDNVQGKSQHRIQRKALALYNRLAWILLCKSDNPLRYKACFHFFHRNSLFQRLSSAQQAILWFELGQLLTKNGDEYATARECYAQARAVLEHEELNEVYRIGKEAALDNGEALVELQEGHISRAIELEKRAGMRIRQLPPGPDRHVFQIQTALNIAGLQIRAGLLMDAETTLIAAEKLCTGVYSGWLGHILQFKMSVYQQLGEQELEYNMLIQVLRMKTGSIPSKLLQRSIELAGDLIRQGEEKRAAEVYRLLIAGLPAASLKQIRLIRQSLSGLGTESPAATATLQQLTLKLELQLDSWEQFKHWHEGRESGWAIHS</sequence>
<protein>
    <submittedName>
        <fullName evidence="2">Uncharacterized protein</fullName>
    </submittedName>
</protein>
<feature type="compositionally biased region" description="Basic and acidic residues" evidence="1">
    <location>
        <begin position="198"/>
        <end position="208"/>
    </location>
</feature>
<accession>A0A2V4VFA8</accession>